<protein>
    <submittedName>
        <fullName evidence="2">Uncharacterized protein</fullName>
    </submittedName>
</protein>
<feature type="chain" id="PRO_5032508322" evidence="1">
    <location>
        <begin position="20"/>
        <end position="281"/>
    </location>
</feature>
<evidence type="ECO:0000313" key="2">
    <source>
        <dbReference type="EMBL" id="GHP01438.1"/>
    </source>
</evidence>
<dbReference type="EMBL" id="BNJQ01000001">
    <property type="protein sequence ID" value="GHP01438.1"/>
    <property type="molecule type" value="Genomic_DNA"/>
</dbReference>
<gene>
    <name evidence="2" type="ORF">PPROV_000019400</name>
</gene>
<proteinExistence type="predicted"/>
<evidence type="ECO:0000256" key="1">
    <source>
        <dbReference type="SAM" id="SignalP"/>
    </source>
</evidence>
<keyword evidence="3" id="KW-1185">Reference proteome</keyword>
<name>A0A830H498_9CHLO</name>
<organism evidence="2 3">
    <name type="scientific">Pycnococcus provasolii</name>
    <dbReference type="NCBI Taxonomy" id="41880"/>
    <lineage>
        <taxon>Eukaryota</taxon>
        <taxon>Viridiplantae</taxon>
        <taxon>Chlorophyta</taxon>
        <taxon>Pseudoscourfieldiophyceae</taxon>
        <taxon>Pseudoscourfieldiales</taxon>
        <taxon>Pycnococcaceae</taxon>
        <taxon>Pycnococcus</taxon>
    </lineage>
</organism>
<accession>A0A830H498</accession>
<evidence type="ECO:0000313" key="3">
    <source>
        <dbReference type="Proteomes" id="UP000660262"/>
    </source>
</evidence>
<sequence>MVLMLVATFVTFAPFCAQAGRFHKVEGYLEREKPQLMYKRPNPASHHIPLPSLAEQYSRPGWFKGGLNDSREQRYGSHGQPHWHLRNTRRVDRHREELLNNKAQHIRIAKAGLSSVSPYGARNVHPIDGYVKPLSQREPARLKPKDEAKYNYIKGMGTTVDANGKRTDYNFALERYQHGTREWSTNPDARNWARAQEKRERVVSAAVDDGAGRTALPSMETRGAERNPNRIRFLDTTKMLTDHVGAANGRTERQSAMRDYVLPNRGFAQWKYQGDLQDGSV</sequence>
<feature type="signal peptide" evidence="1">
    <location>
        <begin position="1"/>
        <end position="19"/>
    </location>
</feature>
<comment type="caution">
    <text evidence="2">The sequence shown here is derived from an EMBL/GenBank/DDBJ whole genome shotgun (WGS) entry which is preliminary data.</text>
</comment>
<dbReference type="AlphaFoldDB" id="A0A830H498"/>
<reference evidence="2" key="1">
    <citation type="submission" date="2020-10" db="EMBL/GenBank/DDBJ databases">
        <title>Unveiling of a novel bifunctional photoreceptor, Dualchrome1, isolated from a cosmopolitan green alga.</title>
        <authorList>
            <person name="Suzuki S."/>
            <person name="Kawachi M."/>
        </authorList>
    </citation>
    <scope>NUCLEOTIDE SEQUENCE</scope>
    <source>
        <strain evidence="2">NIES 2893</strain>
    </source>
</reference>
<dbReference type="Proteomes" id="UP000660262">
    <property type="component" value="Unassembled WGS sequence"/>
</dbReference>
<keyword evidence="1" id="KW-0732">Signal</keyword>